<evidence type="ECO:0000313" key="2">
    <source>
        <dbReference type="Proteomes" id="UP001145114"/>
    </source>
</evidence>
<keyword evidence="2" id="KW-1185">Reference proteome</keyword>
<reference evidence="1" key="1">
    <citation type="submission" date="2022-06" db="EMBL/GenBank/DDBJ databases">
        <title>Phylogenomic reconstructions and comparative analyses of Kickxellomycotina fungi.</title>
        <authorList>
            <person name="Reynolds N.K."/>
            <person name="Stajich J.E."/>
            <person name="Barry K."/>
            <person name="Grigoriev I.V."/>
            <person name="Crous P."/>
            <person name="Smith M.E."/>
        </authorList>
    </citation>
    <scope>NUCLEOTIDE SEQUENCE</scope>
    <source>
        <strain evidence="1">RSA 2271</strain>
    </source>
</reference>
<organism evidence="1 2">
    <name type="scientific">Spiromyces aspiralis</name>
    <dbReference type="NCBI Taxonomy" id="68401"/>
    <lineage>
        <taxon>Eukaryota</taxon>
        <taxon>Fungi</taxon>
        <taxon>Fungi incertae sedis</taxon>
        <taxon>Zoopagomycota</taxon>
        <taxon>Kickxellomycotina</taxon>
        <taxon>Kickxellomycetes</taxon>
        <taxon>Kickxellales</taxon>
        <taxon>Kickxellaceae</taxon>
        <taxon>Spiromyces</taxon>
    </lineage>
</organism>
<evidence type="ECO:0000313" key="1">
    <source>
        <dbReference type="EMBL" id="KAJ1670036.1"/>
    </source>
</evidence>
<accession>A0ACC1H9D3</accession>
<sequence>MPVSASKQKRLAAKKAKTDTKTKAPATTSTGHIKPTELAKQMNELKLHASRTATGVLTSQQQSRDVHIDS</sequence>
<name>A0ACC1H9D3_9FUNG</name>
<proteinExistence type="predicted"/>
<feature type="non-terminal residue" evidence="1">
    <location>
        <position position="70"/>
    </location>
</feature>
<protein>
    <submittedName>
        <fullName evidence="1">Uncharacterized protein</fullName>
    </submittedName>
</protein>
<dbReference type="EMBL" id="JAMZIH010009500">
    <property type="protein sequence ID" value="KAJ1670036.1"/>
    <property type="molecule type" value="Genomic_DNA"/>
</dbReference>
<comment type="caution">
    <text evidence="1">The sequence shown here is derived from an EMBL/GenBank/DDBJ whole genome shotgun (WGS) entry which is preliminary data.</text>
</comment>
<gene>
    <name evidence="1" type="ORF">EV182_008460</name>
</gene>
<dbReference type="Proteomes" id="UP001145114">
    <property type="component" value="Unassembled WGS sequence"/>
</dbReference>